<dbReference type="AlphaFoldDB" id="A0A2J6WEQ1"/>
<organism evidence="2 3">
    <name type="scientific">Caldisericum exile</name>
    <dbReference type="NCBI Taxonomy" id="693075"/>
    <lineage>
        <taxon>Bacteria</taxon>
        <taxon>Pseudomonadati</taxon>
        <taxon>Caldisericota/Cryosericota group</taxon>
        <taxon>Caldisericota</taxon>
        <taxon>Caldisericia</taxon>
        <taxon>Caldisericales</taxon>
        <taxon>Caldisericaceae</taxon>
        <taxon>Caldisericum</taxon>
    </lineage>
</organism>
<dbReference type="InterPro" id="IPR029756">
    <property type="entry name" value="MTH1187/YkoF-like"/>
</dbReference>
<evidence type="ECO:0000313" key="2">
    <source>
        <dbReference type="EMBL" id="PMP67700.1"/>
    </source>
</evidence>
<comment type="caution">
    <text evidence="2">The sequence shown here is derived from an EMBL/GenBank/DDBJ whole genome shotgun (WGS) entry which is preliminary data.</text>
</comment>
<dbReference type="Pfam" id="PF01910">
    <property type="entry name" value="Thiamine_BP"/>
    <property type="match status" value="1"/>
</dbReference>
<name>A0A2J6WEQ1_9BACT</name>
<gene>
    <name evidence="2" type="ORF">C0189_02630</name>
</gene>
<dbReference type="Proteomes" id="UP000237040">
    <property type="component" value="Unassembled WGS sequence"/>
</dbReference>
<feature type="domain" description="Thiamine-binding protein" evidence="1">
    <location>
        <begin position="6"/>
        <end position="42"/>
    </location>
</feature>
<proteinExistence type="predicted"/>
<sequence>MYEKDDKAVKVIITSGLKYEVSANSTTIEVNLYVLFEGIKMCLTLQWIKAYEEFLQL</sequence>
<dbReference type="Gene3D" id="3.30.70.930">
    <property type="match status" value="1"/>
</dbReference>
<reference evidence="2 3" key="1">
    <citation type="submission" date="2018-01" db="EMBL/GenBank/DDBJ databases">
        <title>Metagenomic assembled genomes from two thermal pools in the Uzon Caldera, Kamchatka, Russia.</title>
        <authorList>
            <person name="Wilkins L."/>
            <person name="Ettinger C."/>
        </authorList>
    </citation>
    <scope>NUCLEOTIDE SEQUENCE [LARGE SCALE GENOMIC DNA]</scope>
    <source>
        <strain evidence="2">ZAV-07</strain>
    </source>
</reference>
<dbReference type="InterPro" id="IPR002767">
    <property type="entry name" value="Thiamine_BP"/>
</dbReference>
<dbReference type="EMBL" id="PNIL01000038">
    <property type="protein sequence ID" value="PMP67700.1"/>
    <property type="molecule type" value="Genomic_DNA"/>
</dbReference>
<accession>A0A2J6WEQ1</accession>
<evidence type="ECO:0000259" key="1">
    <source>
        <dbReference type="Pfam" id="PF01910"/>
    </source>
</evidence>
<evidence type="ECO:0000313" key="3">
    <source>
        <dbReference type="Proteomes" id="UP000237040"/>
    </source>
</evidence>
<dbReference type="SUPFAM" id="SSF89957">
    <property type="entry name" value="MTH1187/YkoF-like"/>
    <property type="match status" value="1"/>
</dbReference>
<protein>
    <recommendedName>
        <fullName evidence="1">Thiamine-binding protein domain-containing protein</fullName>
    </recommendedName>
</protein>